<dbReference type="InterPro" id="IPR033740">
    <property type="entry name" value="Pept_M24B"/>
</dbReference>
<comment type="caution">
    <text evidence="9">The sequence shown here is derived from an EMBL/GenBank/DDBJ whole genome shotgun (WGS) entry which is preliminary data.</text>
</comment>
<evidence type="ECO:0008006" key="11">
    <source>
        <dbReference type="Google" id="ProtNLM"/>
    </source>
</evidence>
<feature type="domain" description="Peptidase M24" evidence="6">
    <location>
        <begin position="368"/>
        <end position="597"/>
    </location>
</feature>
<keyword evidence="10" id="KW-1185">Reference proteome</keyword>
<dbReference type="EMBL" id="BRYA01000812">
    <property type="protein sequence ID" value="GMI33201.1"/>
    <property type="molecule type" value="Genomic_DNA"/>
</dbReference>
<name>A0A9W7G5V8_9STRA</name>
<comment type="similarity">
    <text evidence="2">Belongs to the peptidase M24B family.</text>
</comment>
<feature type="domain" description="Peptidase M24 C-terminal" evidence="8">
    <location>
        <begin position="612"/>
        <end position="672"/>
    </location>
</feature>
<accession>A0A9W7G5V8</accession>
<keyword evidence="4" id="KW-0378">Hydrolase</keyword>
<dbReference type="InterPro" id="IPR000587">
    <property type="entry name" value="Creatinase_N"/>
</dbReference>
<dbReference type="FunFam" id="3.90.230.10:FF:000007">
    <property type="entry name" value="Xaa-Pro aminopeptidase P"/>
    <property type="match status" value="1"/>
</dbReference>
<keyword evidence="5" id="KW-0464">Manganese</keyword>
<evidence type="ECO:0000256" key="5">
    <source>
        <dbReference type="ARBA" id="ARBA00023211"/>
    </source>
</evidence>
<evidence type="ECO:0000313" key="9">
    <source>
        <dbReference type="EMBL" id="GMI33201.1"/>
    </source>
</evidence>
<dbReference type="InterPro" id="IPR029149">
    <property type="entry name" value="Creatin/AminoP/Spt16_N"/>
</dbReference>
<dbReference type="Proteomes" id="UP001165065">
    <property type="component" value="Unassembled WGS sequence"/>
</dbReference>
<dbReference type="Pfam" id="PF16189">
    <property type="entry name" value="Creatinase_N_2"/>
    <property type="match status" value="1"/>
</dbReference>
<dbReference type="Pfam" id="PF01321">
    <property type="entry name" value="Creatinase_N"/>
    <property type="match status" value="1"/>
</dbReference>
<reference evidence="10" key="1">
    <citation type="journal article" date="2023" name="Commun. Biol.">
        <title>Genome analysis of Parmales, the sister group of diatoms, reveals the evolutionary specialization of diatoms from phago-mixotrophs to photoautotrophs.</title>
        <authorList>
            <person name="Ban H."/>
            <person name="Sato S."/>
            <person name="Yoshikawa S."/>
            <person name="Yamada K."/>
            <person name="Nakamura Y."/>
            <person name="Ichinomiya M."/>
            <person name="Sato N."/>
            <person name="Blanc-Mathieu R."/>
            <person name="Endo H."/>
            <person name="Kuwata A."/>
            <person name="Ogata H."/>
        </authorList>
    </citation>
    <scope>NUCLEOTIDE SEQUENCE [LARGE SCALE GENOMIC DNA]</scope>
</reference>
<proteinExistence type="inferred from homology"/>
<dbReference type="InterPro" id="IPR032416">
    <property type="entry name" value="Peptidase_M24_C"/>
</dbReference>
<evidence type="ECO:0000259" key="8">
    <source>
        <dbReference type="Pfam" id="PF16188"/>
    </source>
</evidence>
<evidence type="ECO:0000256" key="2">
    <source>
        <dbReference type="ARBA" id="ARBA00008766"/>
    </source>
</evidence>
<evidence type="ECO:0000256" key="3">
    <source>
        <dbReference type="ARBA" id="ARBA00022723"/>
    </source>
</evidence>
<dbReference type="InterPro" id="IPR050422">
    <property type="entry name" value="X-Pro_aminopeptidase_P"/>
</dbReference>
<dbReference type="GO" id="GO:0046872">
    <property type="term" value="F:metal ion binding"/>
    <property type="evidence" value="ECO:0007669"/>
    <property type="project" value="UniProtKB-KW"/>
</dbReference>
<dbReference type="AlphaFoldDB" id="A0A9W7G5V8"/>
<dbReference type="CDD" id="cd01085">
    <property type="entry name" value="APP"/>
    <property type="match status" value="1"/>
</dbReference>
<sequence>MADFSDPLAALSSLSCPCCYRKGVAFCDDPDMSKVSPKHKIQLLRVLLAEDDVDAFICLSEDAHNSEYVSICDERRSYLTGFSGSAGVALVTRNEAMLFTDSRYYLQAGNQLSDDWTLMKMEPKDPTIEEVIFEKLKGKRVGIDPFQFSFSKFKAWTEKWVKKSEMLKRKDPCPSNDPPTFVPLERNLVDDMWPNRPPIPQNKVKLHPVSLSGESVTSKLERVRKAVTDEAKADAIVMSALDQIGWLFNLRGSDIMCNPVFFSYALISESAAHLFLGRRDGNVDAVLDGETKEELVNSGVTLHSYTDFNVAFLPTLIKEGSYVLVEKGSCSVAIASAVQKAGGSITETEWCSPVEVFKAKKNEAEINGIRDAARRDSVAIVRFLAWLHEEVGKGTIYKEAELADILATYRQQIDGYVGDSFETISSVGKNSSVIHYKAEAGSEEELELHSNDVYLLDSGGQYIDGTTDVTRTDCFGSPTADQKFGYTACLKGHIGLGSAVFPEGTCGLVLDAYARGPLWKEGLDYGHGTGHGIGAYMNVHEGPFGISGASRPGNLIRKSPFAQSMLLQPIDRGYYMSNEPGYYVDNEYGFRIESDCVTKVSPKGEKEGKKVFLEFETVTKVPMSRNLTEVDMLSEEEKKWLNEYHQVCEEEVGNLLGDDERARKWLKAQCQPY</sequence>
<dbReference type="Gene3D" id="3.40.350.10">
    <property type="entry name" value="Creatinase/prolidase N-terminal domain"/>
    <property type="match status" value="2"/>
</dbReference>
<dbReference type="PANTHER" id="PTHR43763:SF6">
    <property type="entry name" value="XAA-PRO AMINOPEPTIDASE 1"/>
    <property type="match status" value="1"/>
</dbReference>
<evidence type="ECO:0000256" key="4">
    <source>
        <dbReference type="ARBA" id="ARBA00022801"/>
    </source>
</evidence>
<dbReference type="InterPro" id="IPR036005">
    <property type="entry name" value="Creatinase/aminopeptidase-like"/>
</dbReference>
<dbReference type="PANTHER" id="PTHR43763">
    <property type="entry name" value="XAA-PRO AMINOPEPTIDASE 1"/>
    <property type="match status" value="1"/>
</dbReference>
<dbReference type="InterPro" id="IPR000994">
    <property type="entry name" value="Pept_M24"/>
</dbReference>
<dbReference type="GO" id="GO:0070006">
    <property type="term" value="F:metalloaminopeptidase activity"/>
    <property type="evidence" value="ECO:0007669"/>
    <property type="project" value="InterPro"/>
</dbReference>
<keyword evidence="3" id="KW-0479">Metal-binding</keyword>
<evidence type="ECO:0000259" key="7">
    <source>
        <dbReference type="Pfam" id="PF01321"/>
    </source>
</evidence>
<feature type="domain" description="Creatinase N-terminal" evidence="7">
    <location>
        <begin position="41"/>
        <end position="160"/>
    </location>
</feature>
<dbReference type="OrthoDB" id="9995434at2759"/>
<evidence type="ECO:0000256" key="1">
    <source>
        <dbReference type="ARBA" id="ARBA00001936"/>
    </source>
</evidence>
<organism evidence="9 10">
    <name type="scientific">Triparma columacea</name>
    <dbReference type="NCBI Taxonomy" id="722753"/>
    <lineage>
        <taxon>Eukaryota</taxon>
        <taxon>Sar</taxon>
        <taxon>Stramenopiles</taxon>
        <taxon>Ochrophyta</taxon>
        <taxon>Bolidophyceae</taxon>
        <taxon>Parmales</taxon>
        <taxon>Triparmaceae</taxon>
        <taxon>Triparma</taxon>
    </lineage>
</organism>
<gene>
    <name evidence="9" type="ORF">TrCOL_g6024</name>
</gene>
<evidence type="ECO:0000259" key="6">
    <source>
        <dbReference type="Pfam" id="PF00557"/>
    </source>
</evidence>
<comment type="cofactor">
    <cofactor evidence="1">
        <name>Mn(2+)</name>
        <dbReference type="ChEBI" id="CHEBI:29035"/>
    </cofactor>
</comment>
<dbReference type="GO" id="GO:0005737">
    <property type="term" value="C:cytoplasm"/>
    <property type="evidence" value="ECO:0007669"/>
    <property type="project" value="UniProtKB-ARBA"/>
</dbReference>
<dbReference type="SUPFAM" id="SSF53092">
    <property type="entry name" value="Creatinase/prolidase N-terminal domain"/>
    <property type="match status" value="1"/>
</dbReference>
<protein>
    <recommendedName>
        <fullName evidence="11">Xaa-Pro aminopeptidase P</fullName>
    </recommendedName>
</protein>
<dbReference type="SUPFAM" id="SSF55920">
    <property type="entry name" value="Creatinase/aminopeptidase"/>
    <property type="match status" value="1"/>
</dbReference>
<dbReference type="Pfam" id="PF16188">
    <property type="entry name" value="Peptidase_M24_C"/>
    <property type="match status" value="1"/>
</dbReference>
<evidence type="ECO:0000313" key="10">
    <source>
        <dbReference type="Proteomes" id="UP001165065"/>
    </source>
</evidence>
<dbReference type="Pfam" id="PF00557">
    <property type="entry name" value="Peptidase_M24"/>
    <property type="match status" value="1"/>
</dbReference>
<dbReference type="Gene3D" id="3.90.230.10">
    <property type="entry name" value="Creatinase/methionine aminopeptidase superfamily"/>
    <property type="match status" value="1"/>
</dbReference>